<dbReference type="InterPro" id="IPR029787">
    <property type="entry name" value="Nucleotide_cyclase"/>
</dbReference>
<dbReference type="PANTHER" id="PTHR45138">
    <property type="entry name" value="REGULATORY COMPONENTS OF SENSORY TRANSDUCTION SYSTEM"/>
    <property type="match status" value="1"/>
</dbReference>
<dbReference type="EMBL" id="CP002382">
    <property type="protein sequence ID" value="AEP08417.1"/>
    <property type="molecule type" value="Genomic_DNA"/>
</dbReference>
<dbReference type="Proteomes" id="UP000009286">
    <property type="component" value="Chromosome"/>
</dbReference>
<name>G2KMN0_MICAA</name>
<evidence type="ECO:0000256" key="3">
    <source>
        <dbReference type="SAM" id="Coils"/>
    </source>
</evidence>
<dbReference type="EC" id="2.7.7.65" evidence="1"/>
<dbReference type="AlphaFoldDB" id="G2KMN0"/>
<dbReference type="NCBIfam" id="TIGR00254">
    <property type="entry name" value="GGDEF"/>
    <property type="match status" value="1"/>
</dbReference>
<evidence type="ECO:0000256" key="2">
    <source>
        <dbReference type="ARBA" id="ARBA00034247"/>
    </source>
</evidence>
<dbReference type="GO" id="GO:0043709">
    <property type="term" value="P:cell adhesion involved in single-species biofilm formation"/>
    <property type="evidence" value="ECO:0007669"/>
    <property type="project" value="TreeGrafter"/>
</dbReference>
<dbReference type="InterPro" id="IPR000160">
    <property type="entry name" value="GGDEF_dom"/>
</dbReference>
<dbReference type="PROSITE" id="PS50887">
    <property type="entry name" value="GGDEF"/>
    <property type="match status" value="1"/>
</dbReference>
<keyword evidence="3" id="KW-0175">Coiled coil</keyword>
<evidence type="ECO:0000259" key="4">
    <source>
        <dbReference type="PROSITE" id="PS50887"/>
    </source>
</evidence>
<keyword evidence="6" id="KW-1185">Reference proteome</keyword>
<dbReference type="SUPFAM" id="SSF55073">
    <property type="entry name" value="Nucleotide cyclase"/>
    <property type="match status" value="1"/>
</dbReference>
<dbReference type="RefSeq" id="WP_014101640.1">
    <property type="nucleotide sequence ID" value="NC_016026.1"/>
</dbReference>
<dbReference type="InterPro" id="IPR043128">
    <property type="entry name" value="Rev_trsase/Diguanyl_cyclase"/>
</dbReference>
<dbReference type="GO" id="GO:1902201">
    <property type="term" value="P:negative regulation of bacterial-type flagellum-dependent cell motility"/>
    <property type="evidence" value="ECO:0007669"/>
    <property type="project" value="TreeGrafter"/>
</dbReference>
<comment type="catalytic activity">
    <reaction evidence="2">
        <text>2 GTP = 3',3'-c-di-GMP + 2 diphosphate</text>
        <dbReference type="Rhea" id="RHEA:24898"/>
        <dbReference type="ChEBI" id="CHEBI:33019"/>
        <dbReference type="ChEBI" id="CHEBI:37565"/>
        <dbReference type="ChEBI" id="CHEBI:58805"/>
        <dbReference type="EC" id="2.7.7.65"/>
    </reaction>
</comment>
<dbReference type="SMART" id="SM00267">
    <property type="entry name" value="GGDEF"/>
    <property type="match status" value="1"/>
</dbReference>
<dbReference type="PANTHER" id="PTHR45138:SF9">
    <property type="entry name" value="DIGUANYLATE CYCLASE DGCM-RELATED"/>
    <property type="match status" value="1"/>
</dbReference>
<dbReference type="eggNOG" id="COG3706">
    <property type="taxonomic scope" value="Bacteria"/>
</dbReference>
<dbReference type="GO" id="GO:0052621">
    <property type="term" value="F:diguanylate cyclase activity"/>
    <property type="evidence" value="ECO:0007669"/>
    <property type="project" value="UniProtKB-EC"/>
</dbReference>
<dbReference type="KEGG" id="mai:MICA_69"/>
<accession>G2KMN0</accession>
<proteinExistence type="predicted"/>
<evidence type="ECO:0000313" key="6">
    <source>
        <dbReference type="Proteomes" id="UP000009286"/>
    </source>
</evidence>
<gene>
    <name evidence="5" type="ordered locus">MICA_69</name>
</gene>
<sequence>MNYPHEAHQAREFAEKAMTRILDEGLPPSPDIYELWYVYYAGISPEVTRALDILVSNRQKITEDRCRDPHTRFLSDARNEEMIRRAGDQVKATIKNVTGAVRDVKNATTSYSGTLEDVSKKMGGAKTVDEMRNLVSGVMNDTQKMLEHNHKLEQELEQSSTLMEELQRDLEQVRKEAMTDGLTGLANRKAFDAALDRVSSDTQSEQGSFTLLMVDIDHFKSFNDNYGHQVGDQVLRLVARTLIEGVKGKDIAARYGGEEFAIILPDTNLTAGVAVGNNLRKAVATKDVINRTTGEKLGRITMSVGVAEYINGENMTDLIERADAALYTAKHNGRNQVAAAPTPMGKRSNGA</sequence>
<dbReference type="OrthoDB" id="9812260at2"/>
<dbReference type="STRING" id="856793.MICA_69"/>
<reference evidence="5 6" key="1">
    <citation type="journal article" date="2011" name="BMC Genomics">
        <title>Genomic insights into an obligate epibiotic bacterial predator: Micavibrio aeruginosavorus ARL-13.</title>
        <authorList>
            <person name="Wang Z."/>
            <person name="Kadouri D."/>
            <person name="Wu M."/>
        </authorList>
    </citation>
    <scope>NUCLEOTIDE SEQUENCE [LARGE SCALE GENOMIC DNA]</scope>
    <source>
        <strain evidence="5 6">ARL-13</strain>
    </source>
</reference>
<dbReference type="Pfam" id="PF00990">
    <property type="entry name" value="GGDEF"/>
    <property type="match status" value="1"/>
</dbReference>
<organism evidence="5 6">
    <name type="scientific">Micavibrio aeruginosavorus (strain ARL-13)</name>
    <dbReference type="NCBI Taxonomy" id="856793"/>
    <lineage>
        <taxon>Bacteria</taxon>
        <taxon>Pseudomonadati</taxon>
        <taxon>Bdellovibrionota</taxon>
        <taxon>Bdellovibrionia</taxon>
        <taxon>Bdellovibrionales</taxon>
        <taxon>Pseudobdellovibrionaceae</taxon>
        <taxon>Micavibrio</taxon>
    </lineage>
</organism>
<dbReference type="InterPro" id="IPR050469">
    <property type="entry name" value="Diguanylate_Cyclase"/>
</dbReference>
<dbReference type="Gene3D" id="3.30.70.270">
    <property type="match status" value="1"/>
</dbReference>
<feature type="coiled-coil region" evidence="3">
    <location>
        <begin position="149"/>
        <end position="176"/>
    </location>
</feature>
<dbReference type="CDD" id="cd01949">
    <property type="entry name" value="GGDEF"/>
    <property type="match status" value="1"/>
</dbReference>
<dbReference type="FunFam" id="3.30.70.270:FF:000001">
    <property type="entry name" value="Diguanylate cyclase domain protein"/>
    <property type="match status" value="1"/>
</dbReference>
<dbReference type="HOGENOM" id="CLU_000445_11_5_5"/>
<dbReference type="GO" id="GO:0005886">
    <property type="term" value="C:plasma membrane"/>
    <property type="evidence" value="ECO:0007669"/>
    <property type="project" value="TreeGrafter"/>
</dbReference>
<evidence type="ECO:0000256" key="1">
    <source>
        <dbReference type="ARBA" id="ARBA00012528"/>
    </source>
</evidence>
<feature type="domain" description="GGDEF" evidence="4">
    <location>
        <begin position="207"/>
        <end position="342"/>
    </location>
</feature>
<protein>
    <recommendedName>
        <fullName evidence="1">diguanylate cyclase</fullName>
        <ecNumber evidence="1">2.7.7.65</ecNumber>
    </recommendedName>
</protein>
<evidence type="ECO:0000313" key="5">
    <source>
        <dbReference type="EMBL" id="AEP08417.1"/>
    </source>
</evidence>